<dbReference type="Pfam" id="PF07741">
    <property type="entry name" value="BRF1"/>
    <property type="match status" value="1"/>
</dbReference>
<dbReference type="InterPro" id="IPR011665">
    <property type="entry name" value="BRF1_TBP-bd_dom"/>
</dbReference>
<feature type="region of interest" description="Disordered" evidence="1">
    <location>
        <begin position="1"/>
        <end position="40"/>
    </location>
</feature>
<dbReference type="Gene3D" id="1.20.5.650">
    <property type="entry name" value="Single helix bin"/>
    <property type="match status" value="1"/>
</dbReference>
<dbReference type="AlphaFoldDB" id="A0AAW1YCS5"/>
<keyword evidence="4" id="KW-1185">Reference proteome</keyword>
<comment type="caution">
    <text evidence="3">The sequence shown here is derived from an EMBL/GenBank/DDBJ whole genome shotgun (WGS) entry which is preliminary data.</text>
</comment>
<evidence type="ECO:0000256" key="1">
    <source>
        <dbReference type="SAM" id="MobiDB-lite"/>
    </source>
</evidence>
<organism evidence="3 4">
    <name type="scientific">Rubus argutus</name>
    <name type="common">Southern blackberry</name>
    <dbReference type="NCBI Taxonomy" id="59490"/>
    <lineage>
        <taxon>Eukaryota</taxon>
        <taxon>Viridiplantae</taxon>
        <taxon>Streptophyta</taxon>
        <taxon>Embryophyta</taxon>
        <taxon>Tracheophyta</taxon>
        <taxon>Spermatophyta</taxon>
        <taxon>Magnoliopsida</taxon>
        <taxon>eudicotyledons</taxon>
        <taxon>Gunneridae</taxon>
        <taxon>Pentapetalae</taxon>
        <taxon>rosids</taxon>
        <taxon>fabids</taxon>
        <taxon>Rosales</taxon>
        <taxon>Rosaceae</taxon>
        <taxon>Rosoideae</taxon>
        <taxon>Rosoideae incertae sedis</taxon>
        <taxon>Rubus</taxon>
    </lineage>
</organism>
<feature type="compositionally biased region" description="Basic and acidic residues" evidence="1">
    <location>
        <begin position="148"/>
        <end position="157"/>
    </location>
</feature>
<feature type="region of interest" description="Disordered" evidence="1">
    <location>
        <begin position="133"/>
        <end position="189"/>
    </location>
</feature>
<gene>
    <name evidence="3" type="ORF">M0R45_012467</name>
</gene>
<protein>
    <recommendedName>
        <fullName evidence="2">Brf1 TBP-binding domain-containing protein</fullName>
    </recommendedName>
</protein>
<feature type="domain" description="Brf1 TBP-binding" evidence="2">
    <location>
        <begin position="33"/>
        <end position="126"/>
    </location>
</feature>
<accession>A0AAW1YCS5</accession>
<proteinExistence type="predicted"/>
<dbReference type="Proteomes" id="UP001457282">
    <property type="component" value="Unassembled WGS sequence"/>
</dbReference>
<feature type="compositionally biased region" description="Polar residues" evidence="1">
    <location>
        <begin position="14"/>
        <end position="23"/>
    </location>
</feature>
<feature type="compositionally biased region" description="Basic and acidic residues" evidence="1">
    <location>
        <begin position="1"/>
        <end position="13"/>
    </location>
</feature>
<dbReference type="EMBL" id="JBEDUW010000002">
    <property type="protein sequence ID" value="KAK9947030.1"/>
    <property type="molecule type" value="Genomic_DNA"/>
</dbReference>
<feature type="compositionally biased region" description="Basic and acidic residues" evidence="1">
    <location>
        <begin position="97"/>
        <end position="107"/>
    </location>
</feature>
<evidence type="ECO:0000313" key="3">
    <source>
        <dbReference type="EMBL" id="KAK9947030.1"/>
    </source>
</evidence>
<name>A0AAW1YCS5_RUBAR</name>
<evidence type="ECO:0000259" key="2">
    <source>
        <dbReference type="Pfam" id="PF07741"/>
    </source>
</evidence>
<sequence>MAFRKRSEPRQKQQADSQEGSGDSSDHVSESLSDIDDAEISPYLNTDKEVLYKTIVWEAMNRDDIEKTSTRKRAGKAKEAGPLNKSAKTCTESMDNNTKKSRPEVGNHTHGVKKQRSSKINYGALNEEAYGFEEHCEEVQGYDDDSESEHLNEEDQYKPGYNDDNDTYDYANDDYNGYNDGEDYGFDEF</sequence>
<evidence type="ECO:0000313" key="4">
    <source>
        <dbReference type="Proteomes" id="UP001457282"/>
    </source>
</evidence>
<reference evidence="3 4" key="1">
    <citation type="journal article" date="2023" name="G3 (Bethesda)">
        <title>A chromosome-length genome assembly and annotation of blackberry (Rubus argutus, cv. 'Hillquist').</title>
        <authorList>
            <person name="Bruna T."/>
            <person name="Aryal R."/>
            <person name="Dudchenko O."/>
            <person name="Sargent D.J."/>
            <person name="Mead D."/>
            <person name="Buti M."/>
            <person name="Cavallini A."/>
            <person name="Hytonen T."/>
            <person name="Andres J."/>
            <person name="Pham M."/>
            <person name="Weisz D."/>
            <person name="Mascagni F."/>
            <person name="Usai G."/>
            <person name="Natali L."/>
            <person name="Bassil N."/>
            <person name="Fernandez G.E."/>
            <person name="Lomsadze A."/>
            <person name="Armour M."/>
            <person name="Olukolu B."/>
            <person name="Poorten T."/>
            <person name="Britton C."/>
            <person name="Davik J."/>
            <person name="Ashrafi H."/>
            <person name="Aiden E.L."/>
            <person name="Borodovsky M."/>
            <person name="Worthington M."/>
        </authorList>
    </citation>
    <scope>NUCLEOTIDE SEQUENCE [LARGE SCALE GENOMIC DNA]</scope>
    <source>
        <strain evidence="3">PI 553951</strain>
    </source>
</reference>
<feature type="compositionally biased region" description="Low complexity" evidence="1">
    <location>
        <begin position="168"/>
        <end position="179"/>
    </location>
</feature>
<feature type="region of interest" description="Disordered" evidence="1">
    <location>
        <begin position="62"/>
        <end position="120"/>
    </location>
</feature>
<feature type="compositionally biased region" description="Polar residues" evidence="1">
    <location>
        <begin position="86"/>
        <end position="96"/>
    </location>
</feature>
<feature type="compositionally biased region" description="Acidic residues" evidence="1">
    <location>
        <begin position="180"/>
        <end position="189"/>
    </location>
</feature>